<gene>
    <name evidence="3" type="ORF">ADEAN_000309100</name>
</gene>
<dbReference type="OrthoDB" id="266621at2759"/>
<feature type="compositionally biased region" description="Polar residues" evidence="1">
    <location>
        <begin position="186"/>
        <end position="198"/>
    </location>
</feature>
<sequence length="628" mass="70788">MFTNHHPPHEGCLAPRILLPILPTSDQQEEGRYALHTVLEGDLAASPLHHHSPKGKQEVSFEAAEYRLNQSAIRSSCAYTVLRFFLFLSHLCVFLLSISIIVVAVVEHSRYSVFYHAVLDSSQGLHLTIVLMSLSASFLLLNPILFFLFFVAYPEYKYHTGKKKVLALVEESVRQQEEERERKLKITSQENSNHNNNEGGVLRVEEIHPSLATFRSLRDNDNTNNNHQNNKKGCNPLSVSPSPLSYALTTDNNSFQTKSNDTPNTVNLLTNSSLPYHHHHNNSNILPPSQDTSPIVVNLEDLTSLQDPKKGNTFVLRTSLDNNNNNTMRRVFAPSGSSSSDLDEIINNNSHNNNNNENDENRNYSVFSGNGALNPLTNEDRVAYTASIDGNTKPKKSYLLLERAKKAFVPLPLLVSPNVFTHLHLGYLVVSNVLVLVVFFLVVFGALGTTLANFTSEFSLEDRWADVFYYGSPAISVQEYQEEGLNDMDYKDEGLYDESVDPLGREMNQKLCQIQLFGKCSGGATLCDAEQYLNYTEAHRHLCPYCEEQAKIATFTRTCADRYKLDNAYPITYFTLCGIACGCVLFNIIVVSVTCHCNVLFVFSYRRYVQQLHTLMRGDLGIFKRETK</sequence>
<keyword evidence="2" id="KW-0472">Membrane</keyword>
<dbReference type="AlphaFoldDB" id="A0A7G2C7B0"/>
<feature type="region of interest" description="Disordered" evidence="1">
    <location>
        <begin position="216"/>
        <end position="266"/>
    </location>
</feature>
<reference evidence="3 4" key="1">
    <citation type="submission" date="2020-08" db="EMBL/GenBank/DDBJ databases">
        <authorList>
            <person name="Newling K."/>
            <person name="Davey J."/>
            <person name="Forrester S."/>
        </authorList>
    </citation>
    <scope>NUCLEOTIDE SEQUENCE [LARGE SCALE GENOMIC DNA]</scope>
    <source>
        <strain evidence="4">Crithidia deanei Carvalho (ATCC PRA-265)</strain>
    </source>
</reference>
<feature type="transmembrane region" description="Helical" evidence="2">
    <location>
        <begin position="84"/>
        <end position="106"/>
    </location>
</feature>
<dbReference type="Proteomes" id="UP000515908">
    <property type="component" value="Chromosome 05"/>
</dbReference>
<feature type="compositionally biased region" description="Low complexity" evidence="1">
    <location>
        <begin position="347"/>
        <end position="356"/>
    </location>
</feature>
<dbReference type="VEuPathDB" id="TriTrypDB:ADEAN_000309100"/>
<feature type="transmembrane region" description="Helical" evidence="2">
    <location>
        <begin position="571"/>
        <end position="593"/>
    </location>
</feature>
<organism evidence="3 4">
    <name type="scientific">Angomonas deanei</name>
    <dbReference type="NCBI Taxonomy" id="59799"/>
    <lineage>
        <taxon>Eukaryota</taxon>
        <taxon>Discoba</taxon>
        <taxon>Euglenozoa</taxon>
        <taxon>Kinetoplastea</taxon>
        <taxon>Metakinetoplastina</taxon>
        <taxon>Trypanosomatida</taxon>
        <taxon>Trypanosomatidae</taxon>
        <taxon>Strigomonadinae</taxon>
        <taxon>Angomonas</taxon>
    </lineage>
</organism>
<evidence type="ECO:0000256" key="1">
    <source>
        <dbReference type="SAM" id="MobiDB-lite"/>
    </source>
</evidence>
<protein>
    <submittedName>
        <fullName evidence="3">Uncharacterized protein</fullName>
    </submittedName>
</protein>
<feature type="compositionally biased region" description="Low complexity" evidence="1">
    <location>
        <begin position="222"/>
        <end position="235"/>
    </location>
</feature>
<feature type="region of interest" description="Disordered" evidence="1">
    <location>
        <begin position="326"/>
        <end position="370"/>
    </location>
</feature>
<evidence type="ECO:0000313" key="3">
    <source>
        <dbReference type="EMBL" id="CAD2215636.1"/>
    </source>
</evidence>
<dbReference type="EMBL" id="LR877149">
    <property type="protein sequence ID" value="CAD2215636.1"/>
    <property type="molecule type" value="Genomic_DNA"/>
</dbReference>
<proteinExistence type="predicted"/>
<keyword evidence="2" id="KW-0812">Transmembrane</keyword>
<feature type="transmembrane region" description="Helical" evidence="2">
    <location>
        <begin position="126"/>
        <end position="153"/>
    </location>
</feature>
<keyword evidence="2" id="KW-1133">Transmembrane helix</keyword>
<evidence type="ECO:0000256" key="2">
    <source>
        <dbReference type="SAM" id="Phobius"/>
    </source>
</evidence>
<accession>A0A7G2C7B0</accession>
<feature type="compositionally biased region" description="Polar residues" evidence="1">
    <location>
        <begin position="237"/>
        <end position="266"/>
    </location>
</feature>
<name>A0A7G2C7B0_9TRYP</name>
<feature type="region of interest" description="Disordered" evidence="1">
    <location>
        <begin position="180"/>
        <end position="202"/>
    </location>
</feature>
<keyword evidence="4" id="KW-1185">Reference proteome</keyword>
<evidence type="ECO:0000313" key="4">
    <source>
        <dbReference type="Proteomes" id="UP000515908"/>
    </source>
</evidence>
<feature type="transmembrane region" description="Helical" evidence="2">
    <location>
        <begin position="433"/>
        <end position="454"/>
    </location>
</feature>